<evidence type="ECO:0000256" key="3">
    <source>
        <dbReference type="ARBA" id="ARBA00022112"/>
    </source>
</evidence>
<comment type="caution">
    <text evidence="6">The sequence shown here is derived from an EMBL/GenBank/DDBJ whole genome shotgun (WGS) entry which is preliminary data.</text>
</comment>
<evidence type="ECO:0000256" key="4">
    <source>
        <dbReference type="ARBA" id="ARBA00022723"/>
    </source>
</evidence>
<feature type="binding site" evidence="5">
    <location>
        <position position="64"/>
    </location>
    <ligand>
        <name>a divalent metal cation</name>
        <dbReference type="ChEBI" id="CHEBI:60240"/>
        <label>2</label>
    </ligand>
</feature>
<comment type="similarity">
    <text evidence="1">Belongs to the GTP cyclohydrolase I type 2/NIF3 family.</text>
</comment>
<dbReference type="NCBIfam" id="TIGR00486">
    <property type="entry name" value="YbgI_SA1388"/>
    <property type="match status" value="1"/>
</dbReference>
<dbReference type="Pfam" id="PF01784">
    <property type="entry name" value="DUF34_NIF3"/>
    <property type="match status" value="1"/>
</dbReference>
<keyword evidence="4 5" id="KW-0479">Metal-binding</keyword>
<gene>
    <name evidence="6" type="ORF">IAC87_03765</name>
</gene>
<feature type="binding site" evidence="5">
    <location>
        <position position="223"/>
    </location>
    <ligand>
        <name>a divalent metal cation</name>
        <dbReference type="ChEBI" id="CHEBI:60240"/>
        <label>1</label>
    </ligand>
</feature>
<proteinExistence type="inferred from homology"/>
<evidence type="ECO:0000256" key="1">
    <source>
        <dbReference type="ARBA" id="ARBA00006964"/>
    </source>
</evidence>
<name>A0A9D9J0W7_9BACT</name>
<sequence length="256" mass="27295">MELSLILDALNDFAPLSYQEDWDNSGLLYGNPEMEIKGVLIGFDCTEELIREAVSMGANLVITHHPLIFKGIRKVVPGDPVSDALVAAIKNDVAVYAAHTSADKVMAGVSGAMGRAIGLENMTFLEGDGVSGLGVVGNLPKPLPVDSFIPLLKTAFGCKVLRCSKKLLSPVSRIALCGGSGSSLIGAAMASGAQVYVTGDLSYHDFYTPEGFMVADIGHYEGEEAITEILFSVLKKNFPTFAIHIAKTKHNPVYYL</sequence>
<dbReference type="AlphaFoldDB" id="A0A9D9J0W7"/>
<dbReference type="Proteomes" id="UP000823772">
    <property type="component" value="Unassembled WGS sequence"/>
</dbReference>
<evidence type="ECO:0000256" key="5">
    <source>
        <dbReference type="PIRSR" id="PIRSR602678-1"/>
    </source>
</evidence>
<evidence type="ECO:0000313" key="7">
    <source>
        <dbReference type="Proteomes" id="UP000823772"/>
    </source>
</evidence>
<dbReference type="PANTHER" id="PTHR13799">
    <property type="entry name" value="NGG1 INTERACTING FACTOR 3"/>
    <property type="match status" value="1"/>
</dbReference>
<evidence type="ECO:0000256" key="2">
    <source>
        <dbReference type="ARBA" id="ARBA00011643"/>
    </source>
</evidence>
<feature type="binding site" evidence="5">
    <location>
        <position position="219"/>
    </location>
    <ligand>
        <name>a divalent metal cation</name>
        <dbReference type="ChEBI" id="CHEBI:60240"/>
        <label>1</label>
    </ligand>
</feature>
<organism evidence="6 7">
    <name type="scientific">Candidatus Merdivivens faecigallinarum</name>
    <dbReference type="NCBI Taxonomy" id="2840871"/>
    <lineage>
        <taxon>Bacteria</taxon>
        <taxon>Pseudomonadati</taxon>
        <taxon>Bacteroidota</taxon>
        <taxon>Bacteroidia</taxon>
        <taxon>Bacteroidales</taxon>
        <taxon>Muribaculaceae</taxon>
        <taxon>Muribaculaceae incertae sedis</taxon>
        <taxon>Candidatus Merdivivens</taxon>
    </lineage>
</organism>
<comment type="subunit">
    <text evidence="2">Homohexamer.</text>
</comment>
<protein>
    <recommendedName>
        <fullName evidence="3">GTP cyclohydrolase 1 type 2 homolog</fullName>
    </recommendedName>
</protein>
<dbReference type="InterPro" id="IPR036069">
    <property type="entry name" value="DUF34/NIF3_sf"/>
</dbReference>
<dbReference type="Gene3D" id="3.40.1390.30">
    <property type="entry name" value="NIF3 (NGG1p interacting factor 3)-like"/>
    <property type="match status" value="2"/>
</dbReference>
<dbReference type="InterPro" id="IPR002678">
    <property type="entry name" value="DUF34/NIF3"/>
</dbReference>
<feature type="binding site" evidence="5">
    <location>
        <position position="103"/>
    </location>
    <ligand>
        <name>a divalent metal cation</name>
        <dbReference type="ChEBI" id="CHEBI:60240"/>
        <label>1</label>
    </ligand>
</feature>
<evidence type="ECO:0000313" key="6">
    <source>
        <dbReference type="EMBL" id="MBO8481646.1"/>
    </source>
</evidence>
<dbReference type="GO" id="GO:0046872">
    <property type="term" value="F:metal ion binding"/>
    <property type="evidence" value="ECO:0007669"/>
    <property type="project" value="UniProtKB-KW"/>
</dbReference>
<dbReference type="GO" id="GO:0005737">
    <property type="term" value="C:cytoplasm"/>
    <property type="evidence" value="ECO:0007669"/>
    <property type="project" value="TreeGrafter"/>
</dbReference>
<dbReference type="FunFam" id="3.40.1390.30:FF:000001">
    <property type="entry name" value="GTP cyclohydrolase 1 type 2"/>
    <property type="match status" value="1"/>
</dbReference>
<feature type="binding site" evidence="5">
    <location>
        <position position="65"/>
    </location>
    <ligand>
        <name>a divalent metal cation</name>
        <dbReference type="ChEBI" id="CHEBI:60240"/>
        <label>1</label>
    </ligand>
</feature>
<reference evidence="6" key="2">
    <citation type="journal article" date="2021" name="PeerJ">
        <title>Extensive microbial diversity within the chicken gut microbiome revealed by metagenomics and culture.</title>
        <authorList>
            <person name="Gilroy R."/>
            <person name="Ravi A."/>
            <person name="Getino M."/>
            <person name="Pursley I."/>
            <person name="Horton D.L."/>
            <person name="Alikhan N.F."/>
            <person name="Baker D."/>
            <person name="Gharbi K."/>
            <person name="Hall N."/>
            <person name="Watson M."/>
            <person name="Adriaenssens E.M."/>
            <person name="Foster-Nyarko E."/>
            <person name="Jarju S."/>
            <person name="Secka A."/>
            <person name="Antonio M."/>
            <person name="Oren A."/>
            <person name="Chaudhuri R.R."/>
            <person name="La Ragione R."/>
            <person name="Hildebrand F."/>
            <person name="Pallen M.J."/>
        </authorList>
    </citation>
    <scope>NUCLEOTIDE SEQUENCE</scope>
    <source>
        <strain evidence="6">B3-2255</strain>
    </source>
</reference>
<reference evidence="6" key="1">
    <citation type="submission" date="2020-10" db="EMBL/GenBank/DDBJ databases">
        <authorList>
            <person name="Gilroy R."/>
        </authorList>
    </citation>
    <scope>NUCLEOTIDE SEQUENCE</scope>
    <source>
        <strain evidence="6">B3-2255</strain>
    </source>
</reference>
<dbReference type="PANTHER" id="PTHR13799:SF14">
    <property type="entry name" value="GTP CYCLOHYDROLASE 1 TYPE 2 HOMOLOG"/>
    <property type="match status" value="1"/>
</dbReference>
<dbReference type="SUPFAM" id="SSF102705">
    <property type="entry name" value="NIF3 (NGG1p interacting factor 3)-like"/>
    <property type="match status" value="1"/>
</dbReference>
<dbReference type="EMBL" id="JADILY010000080">
    <property type="protein sequence ID" value="MBO8481646.1"/>
    <property type="molecule type" value="Genomic_DNA"/>
</dbReference>
<accession>A0A9D9J0W7</accession>